<dbReference type="EMBL" id="CCKQ01005055">
    <property type="protein sequence ID" value="CDW76208.1"/>
    <property type="molecule type" value="Genomic_DNA"/>
</dbReference>
<feature type="transmembrane region" description="Helical" evidence="2">
    <location>
        <begin position="79"/>
        <end position="99"/>
    </location>
</feature>
<feature type="transmembrane region" description="Helical" evidence="2">
    <location>
        <begin position="253"/>
        <end position="278"/>
    </location>
</feature>
<feature type="transmembrane region" description="Helical" evidence="2">
    <location>
        <begin position="7"/>
        <end position="26"/>
    </location>
</feature>
<organism evidence="3 4">
    <name type="scientific">Stylonychia lemnae</name>
    <name type="common">Ciliate</name>
    <dbReference type="NCBI Taxonomy" id="5949"/>
    <lineage>
        <taxon>Eukaryota</taxon>
        <taxon>Sar</taxon>
        <taxon>Alveolata</taxon>
        <taxon>Ciliophora</taxon>
        <taxon>Intramacronucleata</taxon>
        <taxon>Spirotrichea</taxon>
        <taxon>Stichotrichia</taxon>
        <taxon>Sporadotrichida</taxon>
        <taxon>Oxytrichidae</taxon>
        <taxon>Stylonychinae</taxon>
        <taxon>Stylonychia</taxon>
    </lineage>
</organism>
<dbReference type="InParanoid" id="A0A078A3V5"/>
<evidence type="ECO:0000256" key="1">
    <source>
        <dbReference type="SAM" id="MobiDB-lite"/>
    </source>
</evidence>
<keyword evidence="2" id="KW-0812">Transmembrane</keyword>
<dbReference type="Proteomes" id="UP000039865">
    <property type="component" value="Unassembled WGS sequence"/>
</dbReference>
<gene>
    <name evidence="3" type="primary">Contig16054.g17105</name>
    <name evidence="3" type="ORF">STYLEM_5207</name>
</gene>
<protein>
    <recommendedName>
        <fullName evidence="5">Tetraspanin family protein</fullName>
    </recommendedName>
</protein>
<dbReference type="AlphaFoldDB" id="A0A078A3V5"/>
<name>A0A078A3V5_STYLE</name>
<feature type="transmembrane region" description="Helical" evidence="2">
    <location>
        <begin position="46"/>
        <end position="67"/>
    </location>
</feature>
<proteinExistence type="predicted"/>
<keyword evidence="2" id="KW-1133">Transmembrane helix</keyword>
<evidence type="ECO:0008006" key="5">
    <source>
        <dbReference type="Google" id="ProtNLM"/>
    </source>
</evidence>
<reference evidence="3 4" key="1">
    <citation type="submission" date="2014-06" db="EMBL/GenBank/DDBJ databases">
        <authorList>
            <person name="Swart Estienne"/>
        </authorList>
    </citation>
    <scope>NUCLEOTIDE SEQUENCE [LARGE SCALE GENOMIC DNA]</scope>
    <source>
        <strain evidence="3 4">130c</strain>
    </source>
</reference>
<feature type="region of interest" description="Disordered" evidence="1">
    <location>
        <begin position="288"/>
        <end position="311"/>
    </location>
</feature>
<sequence>MFCFCKCKFGCLTMTSAIFVAMALKLLPDNEVWSIWGQNGSLIQQYQLYIMLACAGLALFTGIQGAIMSRMYFAQCVCIFAVLSLGVGLLFCAVGAYFFGMYFATSTLLDTFCAGKASSVQTVRDYQVLTLDYYMLANLYVTNYMCSSVCPCISYSQLDPKKWGNNAAALKNNYVYTGTYTSFYNCLLDLQTKELVQEIPSDTLQYIIDKESENSCGGVCEELPMFYFFKPITDGQPPNSCKEYVLKDLQIAYLLYGSVFLFGGILLMIGFNVQYGMWGRNLQKKMEKTKGDKSSSNKYDTENDKAIRRWK</sequence>
<accession>A0A078A3V5</accession>
<evidence type="ECO:0000256" key="2">
    <source>
        <dbReference type="SAM" id="Phobius"/>
    </source>
</evidence>
<evidence type="ECO:0000313" key="4">
    <source>
        <dbReference type="Proteomes" id="UP000039865"/>
    </source>
</evidence>
<keyword evidence="4" id="KW-1185">Reference proteome</keyword>
<keyword evidence="2" id="KW-0472">Membrane</keyword>
<evidence type="ECO:0000313" key="3">
    <source>
        <dbReference type="EMBL" id="CDW76208.1"/>
    </source>
</evidence>